<feature type="compositionally biased region" description="Polar residues" evidence="1">
    <location>
        <begin position="1"/>
        <end position="11"/>
    </location>
</feature>
<evidence type="ECO:0000313" key="2">
    <source>
        <dbReference type="EMBL" id="KIM65152.1"/>
    </source>
</evidence>
<dbReference type="Proteomes" id="UP000053989">
    <property type="component" value="Unassembled WGS sequence"/>
</dbReference>
<evidence type="ECO:0000256" key="1">
    <source>
        <dbReference type="SAM" id="MobiDB-lite"/>
    </source>
</evidence>
<organism evidence="2 3">
    <name type="scientific">Scleroderma citrinum Foug A</name>
    <dbReference type="NCBI Taxonomy" id="1036808"/>
    <lineage>
        <taxon>Eukaryota</taxon>
        <taxon>Fungi</taxon>
        <taxon>Dikarya</taxon>
        <taxon>Basidiomycota</taxon>
        <taxon>Agaricomycotina</taxon>
        <taxon>Agaricomycetes</taxon>
        <taxon>Agaricomycetidae</taxon>
        <taxon>Boletales</taxon>
        <taxon>Sclerodermatineae</taxon>
        <taxon>Sclerodermataceae</taxon>
        <taxon>Scleroderma</taxon>
    </lineage>
</organism>
<feature type="region of interest" description="Disordered" evidence="1">
    <location>
        <begin position="145"/>
        <end position="171"/>
    </location>
</feature>
<evidence type="ECO:0000313" key="3">
    <source>
        <dbReference type="Proteomes" id="UP000053989"/>
    </source>
</evidence>
<dbReference type="AlphaFoldDB" id="A0A0C3AJS2"/>
<dbReference type="EMBL" id="KN822024">
    <property type="protein sequence ID" value="KIM65152.1"/>
    <property type="molecule type" value="Genomic_DNA"/>
</dbReference>
<name>A0A0C3AJS2_9AGAM</name>
<gene>
    <name evidence="2" type="ORF">SCLCIDRAFT_22957</name>
</gene>
<proteinExistence type="predicted"/>
<sequence length="254" mass="27470">MFLGSDSSSGWSPPKQCPPTNPMSIDTHGPETLPTFEEGSLKGAQHALGQSDISPSTEWDSSEVPNVPSHTHTPSASSIDTNSSSIGWEWTPPPPLCPDVPLPGQGWTPPPQPLPHVSHISTPPSPSTFSVMLVSPIVSLPITNNHMSTSSDEEASALSHSSQGHDKDIENNSDQMGRHIINPWPRVVSMNPVAHSMWINKGKGKETATTNPSVVHPENSGDQWWKLLQDMADTHIQQVGFCSSQYECEYSIST</sequence>
<keyword evidence="3" id="KW-1185">Reference proteome</keyword>
<dbReference type="HOGENOM" id="CLU_1094830_0_0_1"/>
<dbReference type="InParanoid" id="A0A0C3AJS2"/>
<protein>
    <submittedName>
        <fullName evidence="2">Uncharacterized protein</fullName>
    </submittedName>
</protein>
<reference evidence="3" key="2">
    <citation type="submission" date="2015-01" db="EMBL/GenBank/DDBJ databases">
        <title>Evolutionary Origins and Diversification of the Mycorrhizal Mutualists.</title>
        <authorList>
            <consortium name="DOE Joint Genome Institute"/>
            <consortium name="Mycorrhizal Genomics Consortium"/>
            <person name="Kohler A."/>
            <person name="Kuo A."/>
            <person name="Nagy L.G."/>
            <person name="Floudas D."/>
            <person name="Copeland A."/>
            <person name="Barry K.W."/>
            <person name="Cichocki N."/>
            <person name="Veneault-Fourrey C."/>
            <person name="LaButti K."/>
            <person name="Lindquist E.A."/>
            <person name="Lipzen A."/>
            <person name="Lundell T."/>
            <person name="Morin E."/>
            <person name="Murat C."/>
            <person name="Riley R."/>
            <person name="Ohm R."/>
            <person name="Sun H."/>
            <person name="Tunlid A."/>
            <person name="Henrissat B."/>
            <person name="Grigoriev I.V."/>
            <person name="Hibbett D.S."/>
            <person name="Martin F."/>
        </authorList>
    </citation>
    <scope>NUCLEOTIDE SEQUENCE [LARGE SCALE GENOMIC DNA]</scope>
    <source>
        <strain evidence="3">Foug A</strain>
    </source>
</reference>
<feature type="region of interest" description="Disordered" evidence="1">
    <location>
        <begin position="1"/>
        <end position="90"/>
    </location>
</feature>
<reference evidence="2 3" key="1">
    <citation type="submission" date="2014-04" db="EMBL/GenBank/DDBJ databases">
        <authorList>
            <consortium name="DOE Joint Genome Institute"/>
            <person name="Kuo A."/>
            <person name="Kohler A."/>
            <person name="Nagy L.G."/>
            <person name="Floudas D."/>
            <person name="Copeland A."/>
            <person name="Barry K.W."/>
            <person name="Cichocki N."/>
            <person name="Veneault-Fourrey C."/>
            <person name="LaButti K."/>
            <person name="Lindquist E.A."/>
            <person name="Lipzen A."/>
            <person name="Lundell T."/>
            <person name="Morin E."/>
            <person name="Murat C."/>
            <person name="Sun H."/>
            <person name="Tunlid A."/>
            <person name="Henrissat B."/>
            <person name="Grigoriev I.V."/>
            <person name="Hibbett D.S."/>
            <person name="Martin F."/>
            <person name="Nordberg H.P."/>
            <person name="Cantor M.N."/>
            <person name="Hua S.X."/>
        </authorList>
    </citation>
    <scope>NUCLEOTIDE SEQUENCE [LARGE SCALE GENOMIC DNA]</scope>
    <source>
        <strain evidence="2 3">Foug A</strain>
    </source>
</reference>
<feature type="compositionally biased region" description="Low complexity" evidence="1">
    <location>
        <begin position="75"/>
        <end position="85"/>
    </location>
</feature>
<accession>A0A0C3AJS2</accession>